<evidence type="ECO:0000256" key="3">
    <source>
        <dbReference type="ARBA" id="ARBA00022833"/>
    </source>
</evidence>
<feature type="compositionally biased region" description="Polar residues" evidence="4">
    <location>
        <begin position="456"/>
        <end position="471"/>
    </location>
</feature>
<accession>A0A0L0SSG6</accession>
<gene>
    <name evidence="5" type="ORF">AMAG_10956</name>
</gene>
<feature type="region of interest" description="Disordered" evidence="4">
    <location>
        <begin position="1"/>
        <end position="128"/>
    </location>
</feature>
<feature type="compositionally biased region" description="Low complexity" evidence="4">
    <location>
        <begin position="99"/>
        <end position="114"/>
    </location>
</feature>
<dbReference type="VEuPathDB" id="FungiDB:AMAG_10956"/>
<feature type="compositionally biased region" description="Pro residues" evidence="4">
    <location>
        <begin position="438"/>
        <end position="447"/>
    </location>
</feature>
<dbReference type="EMBL" id="GG745347">
    <property type="protein sequence ID" value="KNE65315.1"/>
    <property type="molecule type" value="Genomic_DNA"/>
</dbReference>
<keyword evidence="2" id="KW-0863">Zinc-finger</keyword>
<organism evidence="5 6">
    <name type="scientific">Allomyces macrogynus (strain ATCC 38327)</name>
    <name type="common">Allomyces javanicus var. macrogynus</name>
    <dbReference type="NCBI Taxonomy" id="578462"/>
    <lineage>
        <taxon>Eukaryota</taxon>
        <taxon>Fungi</taxon>
        <taxon>Fungi incertae sedis</taxon>
        <taxon>Blastocladiomycota</taxon>
        <taxon>Blastocladiomycetes</taxon>
        <taxon>Blastocladiales</taxon>
        <taxon>Blastocladiaceae</taxon>
        <taxon>Allomyces</taxon>
    </lineage>
</organism>
<sequence>MLVPSFGPSMSCTEPLDVPEPAPRTVVNVAATPTASTSPAGSARPAKSPALVTVSPPSLSRPAGRDSGTTASIRDSVADPAIDRLAVPPPTPVPRSGRRASVLSSLSATSGRSSNAGPASPPKRPASAPVSLWTLNPAYSRAAVPVSTLCSQIDSDKRGIRAAIRTAVDRATAAIVDQLGDLDHHAHAIVDCLAESTSPPHAPARVMAAMRELADEYAEAAPRLREQLVRSVTEQSVLQGAFARSETGASAVDGDQTSQRVLPNEPEMVAAVKSVGTLVSRHANQDLWPKAAQRYLKQLTQLVGDVGVCAVFLDRVKHDTTRLVSRLAVRINQTPDSSDRAARQERLAMLVDHVVESLQGLNTQIARILDAVETGLIDLFPSEEHVQCLVCREILIDTVIYPSCAHRVCGICAASPRTSGLAAPCRRTHSADSAADLTPPPADPVPTPLLGRRRTVSTGSDVRKSTSQGLSPTCPACPPVSRGRTSAPPRRDSAVDALVTRFFAAEVAARRRAVAVDRDDVPRLRAAWRAVADAAASWAARRKGKRRGSAASTGTGEGK</sequence>
<evidence type="ECO:0008006" key="7">
    <source>
        <dbReference type="Google" id="ProtNLM"/>
    </source>
</evidence>
<feature type="region of interest" description="Disordered" evidence="4">
    <location>
        <begin position="431"/>
        <end position="492"/>
    </location>
</feature>
<evidence type="ECO:0000256" key="4">
    <source>
        <dbReference type="SAM" id="MobiDB-lite"/>
    </source>
</evidence>
<keyword evidence="1" id="KW-0479">Metal-binding</keyword>
<name>A0A0L0SSG6_ALLM3</name>
<protein>
    <recommendedName>
        <fullName evidence="7">RING-type domain-containing protein</fullName>
    </recommendedName>
</protein>
<dbReference type="InterPro" id="IPR017907">
    <property type="entry name" value="Znf_RING_CS"/>
</dbReference>
<dbReference type="Proteomes" id="UP000054350">
    <property type="component" value="Unassembled WGS sequence"/>
</dbReference>
<dbReference type="PROSITE" id="PS00518">
    <property type="entry name" value="ZF_RING_1"/>
    <property type="match status" value="1"/>
</dbReference>
<keyword evidence="3" id="KW-0862">Zinc</keyword>
<reference evidence="5 6" key="1">
    <citation type="submission" date="2009-11" db="EMBL/GenBank/DDBJ databases">
        <title>Annotation of Allomyces macrogynus ATCC 38327.</title>
        <authorList>
            <consortium name="The Broad Institute Genome Sequencing Platform"/>
            <person name="Russ C."/>
            <person name="Cuomo C."/>
            <person name="Burger G."/>
            <person name="Gray M.W."/>
            <person name="Holland P.W.H."/>
            <person name="King N."/>
            <person name="Lang F.B.F."/>
            <person name="Roger A.J."/>
            <person name="Ruiz-Trillo I."/>
            <person name="Young S.K."/>
            <person name="Zeng Q."/>
            <person name="Gargeya S."/>
            <person name="Fitzgerald M."/>
            <person name="Haas B."/>
            <person name="Abouelleil A."/>
            <person name="Alvarado L."/>
            <person name="Arachchi H.M."/>
            <person name="Berlin A."/>
            <person name="Chapman S.B."/>
            <person name="Gearin G."/>
            <person name="Goldberg J."/>
            <person name="Griggs A."/>
            <person name="Gujja S."/>
            <person name="Hansen M."/>
            <person name="Heiman D."/>
            <person name="Howarth C."/>
            <person name="Larimer J."/>
            <person name="Lui A."/>
            <person name="MacDonald P.J.P."/>
            <person name="McCowen C."/>
            <person name="Montmayeur A."/>
            <person name="Murphy C."/>
            <person name="Neiman D."/>
            <person name="Pearson M."/>
            <person name="Priest M."/>
            <person name="Roberts A."/>
            <person name="Saif S."/>
            <person name="Shea T."/>
            <person name="Sisk P."/>
            <person name="Stolte C."/>
            <person name="Sykes S."/>
            <person name="Wortman J."/>
            <person name="Nusbaum C."/>
            <person name="Birren B."/>
        </authorList>
    </citation>
    <scope>NUCLEOTIDE SEQUENCE [LARGE SCALE GENOMIC DNA]</scope>
    <source>
        <strain evidence="5 6">ATCC 38327</strain>
    </source>
</reference>
<dbReference type="AlphaFoldDB" id="A0A0L0SSG6"/>
<dbReference type="InterPro" id="IPR013083">
    <property type="entry name" value="Znf_RING/FYVE/PHD"/>
</dbReference>
<evidence type="ECO:0000313" key="6">
    <source>
        <dbReference type="Proteomes" id="UP000054350"/>
    </source>
</evidence>
<evidence type="ECO:0000313" key="5">
    <source>
        <dbReference type="EMBL" id="KNE65314.1"/>
    </source>
</evidence>
<dbReference type="EMBL" id="GG745347">
    <property type="protein sequence ID" value="KNE65314.1"/>
    <property type="molecule type" value="Genomic_DNA"/>
</dbReference>
<dbReference type="Gene3D" id="3.30.40.10">
    <property type="entry name" value="Zinc/RING finger domain, C3HC4 (zinc finger)"/>
    <property type="match status" value="1"/>
</dbReference>
<dbReference type="OrthoDB" id="5584198at2759"/>
<proteinExistence type="predicted"/>
<evidence type="ECO:0000256" key="2">
    <source>
        <dbReference type="ARBA" id="ARBA00022771"/>
    </source>
</evidence>
<reference evidence="6" key="2">
    <citation type="submission" date="2009-11" db="EMBL/GenBank/DDBJ databases">
        <title>The Genome Sequence of Allomyces macrogynus strain ATCC 38327.</title>
        <authorList>
            <consortium name="The Broad Institute Genome Sequencing Platform"/>
            <person name="Russ C."/>
            <person name="Cuomo C."/>
            <person name="Shea T."/>
            <person name="Young S.K."/>
            <person name="Zeng Q."/>
            <person name="Koehrsen M."/>
            <person name="Haas B."/>
            <person name="Borodovsky M."/>
            <person name="Guigo R."/>
            <person name="Alvarado L."/>
            <person name="Berlin A."/>
            <person name="Borenstein D."/>
            <person name="Chen Z."/>
            <person name="Engels R."/>
            <person name="Freedman E."/>
            <person name="Gellesch M."/>
            <person name="Goldberg J."/>
            <person name="Griggs A."/>
            <person name="Gujja S."/>
            <person name="Heiman D."/>
            <person name="Hepburn T."/>
            <person name="Howarth C."/>
            <person name="Jen D."/>
            <person name="Larson L."/>
            <person name="Lewis B."/>
            <person name="Mehta T."/>
            <person name="Park D."/>
            <person name="Pearson M."/>
            <person name="Roberts A."/>
            <person name="Saif S."/>
            <person name="Shenoy N."/>
            <person name="Sisk P."/>
            <person name="Stolte C."/>
            <person name="Sykes S."/>
            <person name="Walk T."/>
            <person name="White J."/>
            <person name="Yandava C."/>
            <person name="Burger G."/>
            <person name="Gray M.W."/>
            <person name="Holland P.W.H."/>
            <person name="King N."/>
            <person name="Lang F.B.F."/>
            <person name="Roger A.J."/>
            <person name="Ruiz-Trillo I."/>
            <person name="Lander E."/>
            <person name="Nusbaum C."/>
        </authorList>
    </citation>
    <scope>NUCLEOTIDE SEQUENCE [LARGE SCALE GENOMIC DNA]</scope>
    <source>
        <strain evidence="6">ATCC 38327</strain>
    </source>
</reference>
<evidence type="ECO:0000256" key="1">
    <source>
        <dbReference type="ARBA" id="ARBA00022723"/>
    </source>
</evidence>
<feature type="region of interest" description="Disordered" evidence="4">
    <location>
        <begin position="536"/>
        <end position="559"/>
    </location>
</feature>
<feature type="compositionally biased region" description="Low complexity" evidence="4">
    <location>
        <begin position="23"/>
        <end position="46"/>
    </location>
</feature>
<keyword evidence="6" id="KW-1185">Reference proteome</keyword>
<dbReference type="GO" id="GO:0008270">
    <property type="term" value="F:zinc ion binding"/>
    <property type="evidence" value="ECO:0007669"/>
    <property type="project" value="UniProtKB-KW"/>
</dbReference>